<accession>A0AAE1D1V3</accession>
<gene>
    <name evidence="1" type="ORF">RRG08_059519</name>
</gene>
<organism evidence="1 2">
    <name type="scientific">Elysia crispata</name>
    <name type="common">lettuce slug</name>
    <dbReference type="NCBI Taxonomy" id="231223"/>
    <lineage>
        <taxon>Eukaryota</taxon>
        <taxon>Metazoa</taxon>
        <taxon>Spiralia</taxon>
        <taxon>Lophotrochozoa</taxon>
        <taxon>Mollusca</taxon>
        <taxon>Gastropoda</taxon>
        <taxon>Heterobranchia</taxon>
        <taxon>Euthyneura</taxon>
        <taxon>Panpulmonata</taxon>
        <taxon>Sacoglossa</taxon>
        <taxon>Placobranchoidea</taxon>
        <taxon>Plakobranchidae</taxon>
        <taxon>Elysia</taxon>
    </lineage>
</organism>
<dbReference type="AlphaFoldDB" id="A0AAE1D1V3"/>
<proteinExistence type="predicted"/>
<name>A0AAE1D1V3_9GAST</name>
<dbReference type="EMBL" id="JAWDGP010005791">
    <property type="protein sequence ID" value="KAK3752052.1"/>
    <property type="molecule type" value="Genomic_DNA"/>
</dbReference>
<evidence type="ECO:0000313" key="1">
    <source>
        <dbReference type="EMBL" id="KAK3752052.1"/>
    </source>
</evidence>
<sequence length="68" mass="7354">MTAPSAFRELARALGSRPESLTSSLGQESVHKAFSCCVDLATTGRHGGDRLQMERKIHGGITEKRIEA</sequence>
<dbReference type="Proteomes" id="UP001283361">
    <property type="component" value="Unassembled WGS sequence"/>
</dbReference>
<evidence type="ECO:0000313" key="2">
    <source>
        <dbReference type="Proteomes" id="UP001283361"/>
    </source>
</evidence>
<protein>
    <submittedName>
        <fullName evidence="1">Uncharacterized protein</fullName>
    </submittedName>
</protein>
<comment type="caution">
    <text evidence="1">The sequence shown here is derived from an EMBL/GenBank/DDBJ whole genome shotgun (WGS) entry which is preliminary data.</text>
</comment>
<reference evidence="1" key="1">
    <citation type="journal article" date="2023" name="G3 (Bethesda)">
        <title>A reference genome for the long-term kleptoplast-retaining sea slug Elysia crispata morphotype clarki.</title>
        <authorList>
            <person name="Eastman K.E."/>
            <person name="Pendleton A.L."/>
            <person name="Shaikh M.A."/>
            <person name="Suttiyut T."/>
            <person name="Ogas R."/>
            <person name="Tomko P."/>
            <person name="Gavelis G."/>
            <person name="Widhalm J.R."/>
            <person name="Wisecaver J.H."/>
        </authorList>
    </citation>
    <scope>NUCLEOTIDE SEQUENCE</scope>
    <source>
        <strain evidence="1">ECLA1</strain>
    </source>
</reference>
<keyword evidence="2" id="KW-1185">Reference proteome</keyword>